<comment type="domain">
    <text evidence="12">The N-terminal region seems to be important for proper quaternary structure. The C-terminal region contains the substrate-binding site.</text>
</comment>
<comment type="function">
    <text evidence="12">Involved in acetate metabolism.</text>
</comment>
<dbReference type="InterPro" id="IPR050500">
    <property type="entry name" value="Phos_Acetyltrans/Butyryltrans"/>
</dbReference>
<reference evidence="15 16" key="1">
    <citation type="journal article" date="2010" name="Stand. Genomic Sci.">
        <title>Complete genome sequence of Desulfarculus baarsii type strain (2st14).</title>
        <authorList>
            <person name="Sun H."/>
            <person name="Spring S."/>
            <person name="Lapidus A."/>
            <person name="Davenport K."/>
            <person name="Del Rio T.G."/>
            <person name="Tice H."/>
            <person name="Nolan M."/>
            <person name="Copeland A."/>
            <person name="Cheng J.F."/>
            <person name="Lucas S."/>
            <person name="Tapia R."/>
            <person name="Goodwin L."/>
            <person name="Pitluck S."/>
            <person name="Ivanova N."/>
            <person name="Pagani I."/>
            <person name="Mavromatis K."/>
            <person name="Ovchinnikova G."/>
            <person name="Pati A."/>
            <person name="Chen A."/>
            <person name="Palaniappan K."/>
            <person name="Hauser L."/>
            <person name="Chang Y.J."/>
            <person name="Jeffries C.D."/>
            <person name="Detter J.C."/>
            <person name="Han C."/>
            <person name="Rohde M."/>
            <person name="Brambilla E."/>
            <person name="Goker M."/>
            <person name="Woyke T."/>
            <person name="Bristow J."/>
            <person name="Eisen J.A."/>
            <person name="Markowitz V."/>
            <person name="Hugenholtz P."/>
            <person name="Kyrpides N.C."/>
            <person name="Klenk H.P."/>
            <person name="Land M."/>
        </authorList>
    </citation>
    <scope>NUCLEOTIDE SEQUENCE [LARGE SCALE GENOMIC DNA]</scope>
    <source>
        <strain evidence="16">ATCC 33931 / DSM 2075 / LMG 7858 / VKM B-1802 / 2st14</strain>
    </source>
</reference>
<comment type="catalytic activity">
    <reaction evidence="12">
        <text>acetyl-CoA + phosphate = acetyl phosphate + CoA</text>
        <dbReference type="Rhea" id="RHEA:19521"/>
        <dbReference type="ChEBI" id="CHEBI:22191"/>
        <dbReference type="ChEBI" id="CHEBI:43474"/>
        <dbReference type="ChEBI" id="CHEBI:57287"/>
        <dbReference type="ChEBI" id="CHEBI:57288"/>
        <dbReference type="EC" id="2.3.1.8"/>
    </reaction>
</comment>
<comment type="similarity">
    <text evidence="4 12">In the N-terminal section; belongs to the CobB/CobQ family.</text>
</comment>
<dbReference type="InterPro" id="IPR016475">
    <property type="entry name" value="P-Actrans_bac"/>
</dbReference>
<dbReference type="OrthoDB" id="9808984at2"/>
<comment type="subunit">
    <text evidence="5">Homohexamer.</text>
</comment>
<dbReference type="Gene3D" id="3.40.50.10950">
    <property type="match status" value="1"/>
</dbReference>
<dbReference type="UniPathway" id="UPA00340">
    <property type="reaction ID" value="UER00459"/>
</dbReference>
<dbReference type="InterPro" id="IPR042112">
    <property type="entry name" value="P_AcTrfase_dom2"/>
</dbReference>
<dbReference type="RefSeq" id="WP_013258201.1">
    <property type="nucleotide sequence ID" value="NC_014365.1"/>
</dbReference>
<evidence type="ECO:0000256" key="7">
    <source>
        <dbReference type="ARBA" id="ARBA00021528"/>
    </source>
</evidence>
<keyword evidence="16" id="KW-1185">Reference proteome</keyword>
<evidence type="ECO:0000256" key="5">
    <source>
        <dbReference type="ARBA" id="ARBA00011643"/>
    </source>
</evidence>
<evidence type="ECO:0000256" key="11">
    <source>
        <dbReference type="ARBA" id="ARBA00031108"/>
    </source>
</evidence>
<dbReference type="CDD" id="cd03109">
    <property type="entry name" value="DTBS"/>
    <property type="match status" value="1"/>
</dbReference>
<dbReference type="GO" id="GO:0008959">
    <property type="term" value="F:phosphate acetyltransferase activity"/>
    <property type="evidence" value="ECO:0007669"/>
    <property type="project" value="UniProtKB-EC"/>
</dbReference>
<dbReference type="InterPro" id="IPR027417">
    <property type="entry name" value="P-loop_NTPase"/>
</dbReference>
<feature type="domain" description="Phosphate acetyl/butaryl transferase" evidence="13">
    <location>
        <begin position="377"/>
        <end position="698"/>
    </location>
</feature>
<dbReference type="SUPFAM" id="SSF75138">
    <property type="entry name" value="HprK N-terminal domain-like"/>
    <property type="match status" value="1"/>
</dbReference>
<keyword evidence="8 12" id="KW-0963">Cytoplasm</keyword>
<dbReference type="STRING" id="644282.Deba_1380"/>
<evidence type="ECO:0000256" key="6">
    <source>
        <dbReference type="ARBA" id="ARBA00012707"/>
    </source>
</evidence>
<dbReference type="HOGENOM" id="CLU_019723_3_0_7"/>
<dbReference type="Pfam" id="PF07085">
    <property type="entry name" value="DRTGG"/>
    <property type="match status" value="1"/>
</dbReference>
<accession>E1QGQ5</accession>
<evidence type="ECO:0000256" key="12">
    <source>
        <dbReference type="PIRNR" id="PIRNR006107"/>
    </source>
</evidence>
<evidence type="ECO:0000259" key="14">
    <source>
        <dbReference type="Pfam" id="PF07085"/>
    </source>
</evidence>
<comment type="subcellular location">
    <subcellularLocation>
        <location evidence="1 12">Cytoplasm</location>
    </subcellularLocation>
</comment>
<dbReference type="Pfam" id="PF13500">
    <property type="entry name" value="AAA_26"/>
    <property type="match status" value="1"/>
</dbReference>
<dbReference type="InterPro" id="IPR002505">
    <property type="entry name" value="PTA_PTB"/>
</dbReference>
<dbReference type="EC" id="2.3.1.8" evidence="6 12"/>
<evidence type="ECO:0000313" key="15">
    <source>
        <dbReference type="EMBL" id="ADK84748.1"/>
    </source>
</evidence>
<evidence type="ECO:0000313" key="16">
    <source>
        <dbReference type="Proteomes" id="UP000009047"/>
    </source>
</evidence>
<dbReference type="InterPro" id="IPR042113">
    <property type="entry name" value="P_AcTrfase_dom1"/>
</dbReference>
<comment type="pathway">
    <text evidence="2 12">Metabolic intermediate biosynthesis; acetyl-CoA biosynthesis; acetyl-CoA from acetate: step 2/2.</text>
</comment>
<name>E1QGQ5_DESB2</name>
<dbReference type="InterPro" id="IPR004614">
    <property type="entry name" value="P_AcTrfase"/>
</dbReference>
<dbReference type="eggNOG" id="COG0280">
    <property type="taxonomic scope" value="Bacteria"/>
</dbReference>
<dbReference type="InterPro" id="IPR010766">
    <property type="entry name" value="DRTGG"/>
</dbReference>
<evidence type="ECO:0000256" key="3">
    <source>
        <dbReference type="ARBA" id="ARBA00008756"/>
    </source>
</evidence>
<dbReference type="SUPFAM" id="SSF52540">
    <property type="entry name" value="P-loop containing nucleoside triphosphate hydrolases"/>
    <property type="match status" value="1"/>
</dbReference>
<sequence length="708" mass="77382">MANSLYITSTEAYSGKSVICLGVMEMLMRMIDKVAFFRPIIQSNGCAADPCVIDHDINLIAEHFKLGIPIHDMYAFTAAESEMMWSMGRRSELVEQILAKNSKLEENFDFVLYEGTDFVHSTSAFEFDINSELAKLFQAPVLLVANAHNKSVDETARAVELSFDSLRTRGCEVVATIVNRVRPGEQDVIIKTIKQMRFAKNQLVYAVPNRRTLSLPTVGEVAKSLGAKVLYGHEHLNRNVHSFTVAAMQMHNFLQRINHGTLVITSGDRADVLVASLASLSSQSMPKIAGIILTGGLLPEEPIRELITGFSRMVPVLSVAENTYPTAIKVEAVCAKLSPHDDRKIARALAVFEKSVDDEALAGKIVTSETSMMTPKMFEYRLLQRARKHKQHIVLPEGEDERILRAAEILLSRDVVDITLLGNESRVRDRIREFSLRLEDVPVIDPQRSDKLEDYAQQFYELRKHKGITPENARDAVSDASYFGTMMVHVGDADGMVSGAVHTTAATVRPAFEIIKTKPGTTVVSSVFFMCLAERVLVYGDCAVNPNPTAVQLSEIALDSALTAKTFGIEPRVAMLSYSTGDSGAGLDVDKVREATAMAKEKAVARGLDLKIEGPIQYDAAVDSAVAQAKMPGSEVAGHATVFIFPDLNTGNNTYKAVQRSAKALAIGPVLQGLNKPVNDLSRGCTISDVLNTIAITAIQAQAVKGLK</sequence>
<dbReference type="EMBL" id="CP002085">
    <property type="protein sequence ID" value="ADK84748.1"/>
    <property type="molecule type" value="Genomic_DNA"/>
</dbReference>
<protein>
    <recommendedName>
        <fullName evidence="7 12">Phosphate acetyltransferase</fullName>
        <ecNumber evidence="6 12">2.3.1.8</ecNumber>
    </recommendedName>
    <alternativeName>
        <fullName evidence="11 12">Phosphotransacetylase</fullName>
    </alternativeName>
</protein>
<dbReference type="AlphaFoldDB" id="E1QGQ5"/>
<evidence type="ECO:0000256" key="4">
    <source>
        <dbReference type="ARBA" id="ARBA00009786"/>
    </source>
</evidence>
<feature type="domain" description="DRTGG" evidence="14">
    <location>
        <begin position="220"/>
        <end position="331"/>
    </location>
</feature>
<proteinExistence type="inferred from homology"/>
<keyword evidence="10 12" id="KW-0012">Acyltransferase</keyword>
<dbReference type="NCBIfam" id="NF007233">
    <property type="entry name" value="PRK09653.1"/>
    <property type="match status" value="1"/>
</dbReference>
<dbReference type="PANTHER" id="PTHR43356">
    <property type="entry name" value="PHOSPHATE ACETYLTRANSFERASE"/>
    <property type="match status" value="1"/>
</dbReference>
<gene>
    <name evidence="15" type="ordered locus">Deba_1380</name>
</gene>
<dbReference type="GO" id="GO:0006085">
    <property type="term" value="P:acetyl-CoA biosynthetic process"/>
    <property type="evidence" value="ECO:0007669"/>
    <property type="project" value="UniProtKB-UniPathway"/>
</dbReference>
<comment type="similarity">
    <text evidence="3 12">In the C-terminal section; belongs to the phosphate acetyltransferase and butyryltransferase family.</text>
</comment>
<dbReference type="FunFam" id="3.40.50.10750:FF:000001">
    <property type="entry name" value="Phosphate acetyltransferase"/>
    <property type="match status" value="1"/>
</dbReference>
<dbReference type="InterPro" id="IPR028979">
    <property type="entry name" value="Ser_kin/Pase_Hpr-like_N_sf"/>
</dbReference>
<dbReference type="Gene3D" id="3.40.50.10750">
    <property type="entry name" value="Isocitrate/Isopropylmalate dehydrogenase-like"/>
    <property type="match status" value="1"/>
</dbReference>
<dbReference type="NCBIfam" id="TIGR00651">
    <property type="entry name" value="pta"/>
    <property type="match status" value="1"/>
</dbReference>
<dbReference type="Pfam" id="PF01515">
    <property type="entry name" value="PTA_PTB"/>
    <property type="match status" value="1"/>
</dbReference>
<organism evidence="15 16">
    <name type="scientific">Desulfarculus baarsii (strain ATCC 33931 / DSM 2075 / LMG 7858 / VKM B-1802 / 2st14)</name>
    <dbReference type="NCBI Taxonomy" id="644282"/>
    <lineage>
        <taxon>Bacteria</taxon>
        <taxon>Pseudomonadati</taxon>
        <taxon>Thermodesulfobacteriota</taxon>
        <taxon>Desulfarculia</taxon>
        <taxon>Desulfarculales</taxon>
        <taxon>Desulfarculaceae</taxon>
        <taxon>Desulfarculus</taxon>
    </lineage>
</organism>
<dbReference type="KEGG" id="dbr:Deba_1380"/>
<evidence type="ECO:0000256" key="2">
    <source>
        <dbReference type="ARBA" id="ARBA00004989"/>
    </source>
</evidence>
<evidence type="ECO:0000259" key="13">
    <source>
        <dbReference type="Pfam" id="PF01515"/>
    </source>
</evidence>
<dbReference type="Gene3D" id="3.40.50.300">
    <property type="entry name" value="P-loop containing nucleotide triphosphate hydrolases"/>
    <property type="match status" value="1"/>
</dbReference>
<dbReference type="Gene3D" id="3.40.1390.20">
    <property type="entry name" value="HprK N-terminal domain-like"/>
    <property type="match status" value="1"/>
</dbReference>
<dbReference type="Proteomes" id="UP000009047">
    <property type="component" value="Chromosome"/>
</dbReference>
<dbReference type="SUPFAM" id="SSF53659">
    <property type="entry name" value="Isocitrate/Isopropylmalate dehydrogenase-like"/>
    <property type="match status" value="1"/>
</dbReference>
<dbReference type="eggNOG" id="COG0857">
    <property type="taxonomic scope" value="Bacteria"/>
</dbReference>
<evidence type="ECO:0000256" key="9">
    <source>
        <dbReference type="ARBA" id="ARBA00022679"/>
    </source>
</evidence>
<dbReference type="NCBIfam" id="NF004167">
    <property type="entry name" value="PRK05632.1"/>
    <property type="match status" value="1"/>
</dbReference>
<dbReference type="PIRSF" id="PIRSF006107">
    <property type="entry name" value="PhpActrans_proteobac"/>
    <property type="match status" value="1"/>
</dbReference>
<evidence type="ECO:0000256" key="10">
    <source>
        <dbReference type="ARBA" id="ARBA00023315"/>
    </source>
</evidence>
<dbReference type="GO" id="GO:0005737">
    <property type="term" value="C:cytoplasm"/>
    <property type="evidence" value="ECO:0007669"/>
    <property type="project" value="UniProtKB-SubCell"/>
</dbReference>
<keyword evidence="9 12" id="KW-0808">Transferase</keyword>
<evidence type="ECO:0000256" key="1">
    <source>
        <dbReference type="ARBA" id="ARBA00004496"/>
    </source>
</evidence>
<evidence type="ECO:0000256" key="8">
    <source>
        <dbReference type="ARBA" id="ARBA00022490"/>
    </source>
</evidence>
<dbReference type="PANTHER" id="PTHR43356:SF3">
    <property type="entry name" value="PHOSPHATE ACETYLTRANSFERASE"/>
    <property type="match status" value="1"/>
</dbReference>